<comment type="caution">
    <text evidence="2">The sequence shown here is derived from an EMBL/GenBank/DDBJ whole genome shotgun (WGS) entry which is preliminary data.</text>
</comment>
<reference evidence="2 3" key="1">
    <citation type="submission" date="2020-01" db="EMBL/GenBank/DDBJ databases">
        <title>Whole-genome sequence of Heliobacterium undosum DSM 13378.</title>
        <authorList>
            <person name="Kyndt J.A."/>
            <person name="Meyer T.E."/>
        </authorList>
    </citation>
    <scope>NUCLEOTIDE SEQUENCE [LARGE SCALE GENOMIC DNA]</scope>
    <source>
        <strain evidence="2 3">DSM 13378</strain>
    </source>
</reference>
<dbReference type="OrthoDB" id="9807469at2"/>
<name>A0A845L0S1_9FIRM</name>
<dbReference type="RefSeq" id="WP_161253637.1">
    <property type="nucleotide sequence ID" value="NZ_WXEY01000001.1"/>
</dbReference>
<dbReference type="NCBIfam" id="NF006761">
    <property type="entry name" value="PRK09282.1"/>
    <property type="match status" value="1"/>
</dbReference>
<dbReference type="Proteomes" id="UP000463470">
    <property type="component" value="Unassembled WGS sequence"/>
</dbReference>
<dbReference type="AlphaFoldDB" id="A0A845L0S1"/>
<keyword evidence="2" id="KW-0436">Ligase</keyword>
<dbReference type="PROSITE" id="PS50991">
    <property type="entry name" value="PYR_CT"/>
    <property type="match status" value="1"/>
</dbReference>
<keyword evidence="3" id="KW-1185">Reference proteome</keyword>
<dbReference type="CDD" id="cd07937">
    <property type="entry name" value="DRE_TIM_PC_TC_5S"/>
    <property type="match status" value="1"/>
</dbReference>
<dbReference type="GO" id="GO:0005737">
    <property type="term" value="C:cytoplasm"/>
    <property type="evidence" value="ECO:0007669"/>
    <property type="project" value="TreeGrafter"/>
</dbReference>
<dbReference type="GO" id="GO:0004736">
    <property type="term" value="F:pyruvate carboxylase activity"/>
    <property type="evidence" value="ECO:0007669"/>
    <property type="project" value="UniProtKB-EC"/>
</dbReference>
<dbReference type="InterPro" id="IPR003379">
    <property type="entry name" value="Carboxylase_cons_dom"/>
</dbReference>
<feature type="domain" description="Pyruvate carboxyltransferase" evidence="1">
    <location>
        <begin position="6"/>
        <end position="265"/>
    </location>
</feature>
<dbReference type="PANTHER" id="PTHR43778">
    <property type="entry name" value="PYRUVATE CARBOXYLASE"/>
    <property type="match status" value="1"/>
</dbReference>
<dbReference type="Gene3D" id="3.20.20.70">
    <property type="entry name" value="Aldolase class I"/>
    <property type="match status" value="1"/>
</dbReference>
<dbReference type="Pfam" id="PF02436">
    <property type="entry name" value="PYC_OADA"/>
    <property type="match status" value="1"/>
</dbReference>
<sequence length="469" mass="52465">MEKRVIKFTDTTLRDSHQSLLATRMKIEDMLPILEKIDAIGYHSIECWGGATFDTTMRFLNEDPWERLWTIKKHCKTPTQMLLRGQNCVGYKHYADDVLEAFIKYACEGGMDIFRIFDALNDVRNMEKAMEYTKKYGGHVQGVLCYTISEFHTTKYYVDMAKKLAERGADSICVKDMAGILTPGSAYEVVKEVKAAVGLPIQLHTHYTSGMGGMMYLKAIEAGCDVIDTAISSLALSTSQPACETMVATLESLGYETNLDLLKLKEIADYFKDVRKKYSQFDLTDGTPDTNVLVYQVPGGMISNFLSQLAQQNALHKLPDVLAEVPRVREDFGYPPLVTPSSQIVGSQAALNVLLGERYKMATNEVKQYMRGFYGQPPAPVNEEVRRKIVGNDEVIHVRPADLIPPGMEEAKKGVASVMQKEQDVVTYAIFPNVALPFLEERLAKQTQVDFKIAKEGADDEGKVVTYPA</sequence>
<gene>
    <name evidence="2" type="ORF">GTO91_01285</name>
</gene>
<accession>A0A845L0S1</accession>
<dbReference type="EC" id="6.4.1.1" evidence="2"/>
<protein>
    <submittedName>
        <fullName evidence="2">Pyruvate carboxylase subunit B</fullName>
        <ecNumber evidence="2">6.4.1.1</ecNumber>
    </submittedName>
</protein>
<dbReference type="InterPro" id="IPR055268">
    <property type="entry name" value="PCB-like"/>
</dbReference>
<proteinExistence type="predicted"/>
<evidence type="ECO:0000313" key="2">
    <source>
        <dbReference type="EMBL" id="MZP28354.1"/>
    </source>
</evidence>
<evidence type="ECO:0000259" key="1">
    <source>
        <dbReference type="PROSITE" id="PS50991"/>
    </source>
</evidence>
<dbReference type="SUPFAM" id="SSF89000">
    <property type="entry name" value="post-HMGL domain-like"/>
    <property type="match status" value="1"/>
</dbReference>
<evidence type="ECO:0000313" key="3">
    <source>
        <dbReference type="Proteomes" id="UP000463470"/>
    </source>
</evidence>
<keyword evidence="2" id="KW-0670">Pyruvate</keyword>
<dbReference type="SUPFAM" id="SSF51569">
    <property type="entry name" value="Aldolase"/>
    <property type="match status" value="1"/>
</dbReference>
<dbReference type="PANTHER" id="PTHR43778:SF2">
    <property type="entry name" value="PYRUVATE CARBOXYLASE, MITOCHONDRIAL"/>
    <property type="match status" value="1"/>
</dbReference>
<dbReference type="EMBL" id="WXEY01000001">
    <property type="protein sequence ID" value="MZP28354.1"/>
    <property type="molecule type" value="Genomic_DNA"/>
</dbReference>
<dbReference type="Pfam" id="PF00682">
    <property type="entry name" value="HMGL-like"/>
    <property type="match status" value="1"/>
</dbReference>
<dbReference type="GO" id="GO:0006094">
    <property type="term" value="P:gluconeogenesis"/>
    <property type="evidence" value="ECO:0007669"/>
    <property type="project" value="TreeGrafter"/>
</dbReference>
<dbReference type="InterPro" id="IPR000891">
    <property type="entry name" value="PYR_CT"/>
</dbReference>
<dbReference type="InterPro" id="IPR013785">
    <property type="entry name" value="Aldolase_TIM"/>
</dbReference>
<organism evidence="2 3">
    <name type="scientific">Heliomicrobium undosum</name>
    <dbReference type="NCBI Taxonomy" id="121734"/>
    <lineage>
        <taxon>Bacteria</taxon>
        <taxon>Bacillati</taxon>
        <taxon>Bacillota</taxon>
        <taxon>Clostridia</taxon>
        <taxon>Eubacteriales</taxon>
        <taxon>Heliobacteriaceae</taxon>
        <taxon>Heliomicrobium</taxon>
    </lineage>
</organism>